<accession>A0ABW8TWY0</accession>
<sequence length="173" mass="20166">MKKKKVMPIVALILIIGILFLIFGTPRYQSIRIKNGDFAGLKNKLKEAVNINSEVDIKELADFDWDECYVFAPYFPPEEIYKRVGSEWTTTKTYIEYLLFHNMENQIVNDAQYVVVIKKDSKVILSTKYDLNELPVIFKLDNYKFTSSNFKFIVSVAKQYVEGQIKELSLKNN</sequence>
<comment type="caution">
    <text evidence="1">The sequence shown here is derived from an EMBL/GenBank/DDBJ whole genome shotgun (WGS) entry which is preliminary data.</text>
</comment>
<evidence type="ECO:0008006" key="3">
    <source>
        <dbReference type="Google" id="ProtNLM"/>
    </source>
</evidence>
<dbReference type="Proteomes" id="UP001623661">
    <property type="component" value="Unassembled WGS sequence"/>
</dbReference>
<evidence type="ECO:0000313" key="1">
    <source>
        <dbReference type="EMBL" id="MFL0270149.1"/>
    </source>
</evidence>
<evidence type="ECO:0000313" key="2">
    <source>
        <dbReference type="Proteomes" id="UP001623661"/>
    </source>
</evidence>
<name>A0ABW8TWY0_9CLOT</name>
<organism evidence="1 2">
    <name type="scientific">Candidatus Clostridium radicumherbarum</name>
    <dbReference type="NCBI Taxonomy" id="3381662"/>
    <lineage>
        <taxon>Bacteria</taxon>
        <taxon>Bacillati</taxon>
        <taxon>Bacillota</taxon>
        <taxon>Clostridia</taxon>
        <taxon>Eubacteriales</taxon>
        <taxon>Clostridiaceae</taxon>
        <taxon>Clostridium</taxon>
    </lineage>
</organism>
<proteinExistence type="predicted"/>
<reference evidence="1 2" key="1">
    <citation type="submission" date="2024-11" db="EMBL/GenBank/DDBJ databases">
        <authorList>
            <person name="Heng Y.C."/>
            <person name="Lim A.C.H."/>
            <person name="Lee J.K.Y."/>
            <person name="Kittelmann S."/>
        </authorList>
    </citation>
    <scope>NUCLEOTIDE SEQUENCE [LARGE SCALE GENOMIC DNA]</scope>
    <source>
        <strain evidence="1 2">WILCCON 0202</strain>
    </source>
</reference>
<protein>
    <recommendedName>
        <fullName evidence="3">DUF4830 domain-containing protein</fullName>
    </recommendedName>
</protein>
<gene>
    <name evidence="1" type="ORF">ACJDUH_18880</name>
</gene>
<keyword evidence="2" id="KW-1185">Reference proteome</keyword>
<dbReference type="EMBL" id="JBJHZY010000006">
    <property type="protein sequence ID" value="MFL0270149.1"/>
    <property type="molecule type" value="Genomic_DNA"/>
</dbReference>